<organism evidence="8">
    <name type="scientific">Lotus japonicus</name>
    <name type="common">Lotus corniculatus var. japonicus</name>
    <dbReference type="NCBI Taxonomy" id="34305"/>
    <lineage>
        <taxon>Eukaryota</taxon>
        <taxon>Viridiplantae</taxon>
        <taxon>Streptophyta</taxon>
        <taxon>Embryophyta</taxon>
        <taxon>Tracheophyta</taxon>
        <taxon>Spermatophyta</taxon>
        <taxon>Magnoliopsida</taxon>
        <taxon>eudicotyledons</taxon>
        <taxon>Gunneridae</taxon>
        <taxon>Pentapetalae</taxon>
        <taxon>rosids</taxon>
        <taxon>fabids</taxon>
        <taxon>Fabales</taxon>
        <taxon>Fabaceae</taxon>
        <taxon>Papilionoideae</taxon>
        <taxon>50 kb inversion clade</taxon>
        <taxon>NPAAA clade</taxon>
        <taxon>Hologalegina</taxon>
        <taxon>robinioid clade</taxon>
        <taxon>Loteae</taxon>
        <taxon>Lotus</taxon>
    </lineage>
</organism>
<protein>
    <recommendedName>
        <fullName evidence="3">RING-type E3 ubiquitin transferase</fullName>
        <ecNumber evidence="3">2.3.2.27</ecNumber>
    </recommendedName>
</protein>
<dbReference type="InterPro" id="IPR000225">
    <property type="entry name" value="Armadillo"/>
</dbReference>
<evidence type="ECO:0000259" key="7">
    <source>
        <dbReference type="PROSITE" id="PS51698"/>
    </source>
</evidence>
<sequence>MAKPGVLDSDPEAKNITELKKELQRLVRSIVDDEDCSAEAIDQAKETLSVLRDLKLRKKSSLSLKLQKTVVFPDEFKCPISKELMKDPVIVASGQTYDRPFIQKWLNSGNQTCPQTNQVLAHTLLIPNHLVREMIEQWSKKQGLESPNTVPYINEEAIKEADSDHFLCLLEKMSSTLSDQKAAAKELRLLTKKHPCYRALFADTEDGIPQLLKPICESNSLDSDLREDVITTLLNISIHDSNKKPVAETPMVIPLLMKALRTGTIETRSNAAAAIFTLSALDSNKELIGKSDALKPLIELLEEGHPLTMKDVSSAIFSICLIHENRARAVKDGAVRVILTKVKNRIHVAESLAILALLSTHHTAVQDMGELGAVPSLLSIMREGSCERSKENCVAILQAICLYDRSKLKEVRDEENSHRTISELARTGTSRAKRKATGILDRLNKIVNITHTA</sequence>
<reference evidence="8" key="1">
    <citation type="submission" date="2012-05" db="EMBL/GenBank/DDBJ databases">
        <authorList>
            <person name="Krishnakumar V."/>
            <person name="Cheung F."/>
            <person name="Xiao Y."/>
            <person name="Chan A."/>
            <person name="Moskal W.A."/>
            <person name="Town C.D."/>
        </authorList>
    </citation>
    <scope>NUCLEOTIDE SEQUENCE</scope>
</reference>
<keyword evidence="4" id="KW-0808">Transferase</keyword>
<evidence type="ECO:0000256" key="5">
    <source>
        <dbReference type="ARBA" id="ARBA00022737"/>
    </source>
</evidence>
<comment type="pathway">
    <text evidence="2">Protein modification; protein ubiquitination.</text>
</comment>
<dbReference type="PROSITE" id="PS51698">
    <property type="entry name" value="U_BOX"/>
    <property type="match status" value="1"/>
</dbReference>
<dbReference type="Gene3D" id="3.30.40.10">
    <property type="entry name" value="Zinc/RING finger domain, C3HC4 (zinc finger)"/>
    <property type="match status" value="1"/>
</dbReference>
<dbReference type="InterPro" id="IPR016024">
    <property type="entry name" value="ARM-type_fold"/>
</dbReference>
<evidence type="ECO:0000256" key="2">
    <source>
        <dbReference type="ARBA" id="ARBA00004906"/>
    </source>
</evidence>
<dbReference type="InterPro" id="IPR045210">
    <property type="entry name" value="RING-Ubox_PUB"/>
</dbReference>
<dbReference type="GO" id="GO:0016567">
    <property type="term" value="P:protein ubiquitination"/>
    <property type="evidence" value="ECO:0007669"/>
    <property type="project" value="UniProtKB-UniPathway"/>
</dbReference>
<evidence type="ECO:0000256" key="4">
    <source>
        <dbReference type="ARBA" id="ARBA00022679"/>
    </source>
</evidence>
<dbReference type="FunFam" id="3.30.40.10:FF:000114">
    <property type="entry name" value="RING-type E3 ubiquitin transferase"/>
    <property type="match status" value="1"/>
</dbReference>
<evidence type="ECO:0000256" key="1">
    <source>
        <dbReference type="ARBA" id="ARBA00000900"/>
    </source>
</evidence>
<dbReference type="EC" id="2.3.2.27" evidence="3"/>
<dbReference type="SMART" id="SM00504">
    <property type="entry name" value="Ubox"/>
    <property type="match status" value="1"/>
</dbReference>
<evidence type="ECO:0000256" key="6">
    <source>
        <dbReference type="ARBA" id="ARBA00022786"/>
    </source>
</evidence>
<proteinExistence type="evidence at transcript level"/>
<name>I3S130_LOTJA</name>
<dbReference type="Pfam" id="PF04564">
    <property type="entry name" value="U-box"/>
    <property type="match status" value="1"/>
</dbReference>
<keyword evidence="5" id="KW-0677">Repeat</keyword>
<dbReference type="EMBL" id="BT134177">
    <property type="protein sequence ID" value="AFK33972.1"/>
    <property type="molecule type" value="mRNA"/>
</dbReference>
<dbReference type="AlphaFoldDB" id="I3S130"/>
<feature type="domain" description="U-box" evidence="7">
    <location>
        <begin position="71"/>
        <end position="145"/>
    </location>
</feature>
<dbReference type="Gene3D" id="1.25.10.10">
    <property type="entry name" value="Leucine-rich Repeat Variant"/>
    <property type="match status" value="1"/>
</dbReference>
<dbReference type="SUPFAM" id="SSF57850">
    <property type="entry name" value="RING/U-box"/>
    <property type="match status" value="1"/>
</dbReference>
<dbReference type="InterPro" id="IPR011989">
    <property type="entry name" value="ARM-like"/>
</dbReference>
<dbReference type="PANTHER" id="PTHR23315:SF253">
    <property type="entry name" value="U-BOX DOMAIN-CONTAINING PROTEIN 9"/>
    <property type="match status" value="1"/>
</dbReference>
<dbReference type="FunFam" id="1.25.10.10:FF:000693">
    <property type="entry name" value="RING-type E3 ubiquitin transferase"/>
    <property type="match status" value="1"/>
</dbReference>
<dbReference type="SMART" id="SM00185">
    <property type="entry name" value="ARM"/>
    <property type="match status" value="3"/>
</dbReference>
<dbReference type="UniPathway" id="UPA00143"/>
<dbReference type="GO" id="GO:0061630">
    <property type="term" value="F:ubiquitin protein ligase activity"/>
    <property type="evidence" value="ECO:0007669"/>
    <property type="project" value="UniProtKB-EC"/>
</dbReference>
<dbReference type="SUPFAM" id="SSF48371">
    <property type="entry name" value="ARM repeat"/>
    <property type="match status" value="1"/>
</dbReference>
<evidence type="ECO:0000313" key="8">
    <source>
        <dbReference type="EMBL" id="AFK33972.1"/>
    </source>
</evidence>
<keyword evidence="6" id="KW-0833">Ubl conjugation pathway</keyword>
<dbReference type="CDD" id="cd16664">
    <property type="entry name" value="RING-Ubox_PUB"/>
    <property type="match status" value="1"/>
</dbReference>
<evidence type="ECO:0000256" key="3">
    <source>
        <dbReference type="ARBA" id="ARBA00012483"/>
    </source>
</evidence>
<dbReference type="PANTHER" id="PTHR23315">
    <property type="entry name" value="U BOX DOMAIN-CONTAINING"/>
    <property type="match status" value="1"/>
</dbReference>
<comment type="catalytic activity">
    <reaction evidence="1">
        <text>S-ubiquitinyl-[E2 ubiquitin-conjugating enzyme]-L-cysteine + [acceptor protein]-L-lysine = [E2 ubiquitin-conjugating enzyme]-L-cysteine + N(6)-ubiquitinyl-[acceptor protein]-L-lysine.</text>
        <dbReference type="EC" id="2.3.2.27"/>
    </reaction>
</comment>
<dbReference type="InterPro" id="IPR003613">
    <property type="entry name" value="Ubox_domain"/>
</dbReference>
<accession>I3S130</accession>
<dbReference type="InterPro" id="IPR013083">
    <property type="entry name" value="Znf_RING/FYVE/PHD"/>
</dbReference>